<evidence type="ECO:0000313" key="3">
    <source>
        <dbReference type="Proteomes" id="UP000186308"/>
    </source>
</evidence>
<dbReference type="EMBL" id="FTNE01000012">
    <property type="protein sequence ID" value="SIQ95228.1"/>
    <property type="molecule type" value="Genomic_DNA"/>
</dbReference>
<dbReference type="Proteomes" id="UP000186308">
    <property type="component" value="Unassembled WGS sequence"/>
</dbReference>
<feature type="transmembrane region" description="Helical" evidence="1">
    <location>
        <begin position="20"/>
        <end position="44"/>
    </location>
</feature>
<keyword evidence="1" id="KW-0812">Transmembrane</keyword>
<proteinExistence type="predicted"/>
<sequence length="212" mass="22135">MLARLKAVLPTRWFADATPVLDAVLGGVAAVWAALYALIGFAALQTRIATASGPFLDIAAQDYFGTALTRRAGETDAAFSARIRSNLLAPRATRDALIAALIVETGRVPVVFEPFNTGDTGGYSSNTLGYNAMGGYGSLMLPYQCFVTAYRPVVTASGNNGGYNFGPGGYATAPMAWSDLADDPGLITDAEIYAAIVGVLPVNGVAWTRLSD</sequence>
<dbReference type="AlphaFoldDB" id="A0A8G2FLH1"/>
<keyword evidence="1" id="KW-1133">Transmembrane helix</keyword>
<keyword evidence="1" id="KW-0472">Membrane</keyword>
<evidence type="ECO:0000256" key="1">
    <source>
        <dbReference type="SAM" id="Phobius"/>
    </source>
</evidence>
<protein>
    <submittedName>
        <fullName evidence="2">Uncharacterized protein</fullName>
    </submittedName>
</protein>
<reference evidence="2 3" key="1">
    <citation type="submission" date="2017-01" db="EMBL/GenBank/DDBJ databases">
        <authorList>
            <person name="Varghese N."/>
            <person name="Submissions S."/>
        </authorList>
    </citation>
    <scope>NUCLEOTIDE SEQUENCE [LARGE SCALE GENOMIC DNA]</scope>
    <source>
        <strain evidence="2 3">ATCC 35905</strain>
    </source>
</reference>
<comment type="caution">
    <text evidence="2">The sequence shown here is derived from an EMBL/GenBank/DDBJ whole genome shotgun (WGS) entry which is preliminary data.</text>
</comment>
<accession>A0A8G2FLH1</accession>
<gene>
    <name evidence="2" type="ORF">SAMN05421828_11271</name>
</gene>
<organism evidence="2 3">
    <name type="scientific">Acidiphilium rubrum</name>
    <dbReference type="NCBI Taxonomy" id="526"/>
    <lineage>
        <taxon>Bacteria</taxon>
        <taxon>Pseudomonadati</taxon>
        <taxon>Pseudomonadota</taxon>
        <taxon>Alphaproteobacteria</taxon>
        <taxon>Acetobacterales</taxon>
        <taxon>Acidocellaceae</taxon>
        <taxon>Acidiphilium</taxon>
    </lineage>
</organism>
<name>A0A8G2FLH1_ACIRU</name>
<keyword evidence="3" id="KW-1185">Reference proteome</keyword>
<evidence type="ECO:0000313" key="2">
    <source>
        <dbReference type="EMBL" id="SIQ95228.1"/>
    </source>
</evidence>